<dbReference type="Gene3D" id="3.20.20.70">
    <property type="entry name" value="Aldolase class I"/>
    <property type="match status" value="1"/>
</dbReference>
<accession>A0A267HR26</accession>
<evidence type="ECO:0000256" key="5">
    <source>
        <dbReference type="ARBA" id="ARBA00023235"/>
    </source>
</evidence>
<proteinExistence type="inferred from homology"/>
<organism evidence="8 9">
    <name type="scientific">Enterococcus canintestini</name>
    <dbReference type="NCBI Taxonomy" id="317010"/>
    <lineage>
        <taxon>Bacteria</taxon>
        <taxon>Bacillati</taxon>
        <taxon>Bacillota</taxon>
        <taxon>Bacilli</taxon>
        <taxon>Lactobacillales</taxon>
        <taxon>Enterococcaceae</taxon>
        <taxon>Enterococcus</taxon>
    </lineage>
</organism>
<evidence type="ECO:0000313" key="8">
    <source>
        <dbReference type="EMBL" id="PAB00819.1"/>
    </source>
</evidence>
<dbReference type="GO" id="GO:0019262">
    <property type="term" value="P:N-acetylneuraminate catabolic process"/>
    <property type="evidence" value="ECO:0007669"/>
    <property type="project" value="UniProtKB-UniRule"/>
</dbReference>
<name>A0A267HR26_9ENTE</name>
<dbReference type="Pfam" id="PF04131">
    <property type="entry name" value="NanE"/>
    <property type="match status" value="1"/>
</dbReference>
<evidence type="ECO:0000256" key="7">
    <source>
        <dbReference type="HAMAP-Rule" id="MF_01235"/>
    </source>
</evidence>
<gene>
    <name evidence="7" type="primary">nanE</name>
    <name evidence="8" type="ORF">AKL21_06070</name>
</gene>
<dbReference type="PANTHER" id="PTHR36204">
    <property type="entry name" value="N-ACETYLMANNOSAMINE-6-PHOSPHATE 2-EPIMERASE-RELATED"/>
    <property type="match status" value="1"/>
</dbReference>
<protein>
    <recommendedName>
        <fullName evidence="7">Putative N-acetylmannosamine-6-phosphate 2-epimerase</fullName>
        <ecNumber evidence="7">5.1.3.9</ecNumber>
    </recommendedName>
    <alternativeName>
        <fullName evidence="7">ManNAc-6-P epimerase</fullName>
    </alternativeName>
</protein>
<comment type="function">
    <text evidence="2 7">Converts N-acetylmannosamine-6-phosphate (ManNAc-6-P) to N-acetylglucosamine-6-phosphate (GlcNAc-6-P).</text>
</comment>
<dbReference type="CDD" id="cd04729">
    <property type="entry name" value="NanE"/>
    <property type="match status" value="1"/>
</dbReference>
<comment type="similarity">
    <text evidence="4 7">Belongs to the NanE family.</text>
</comment>
<dbReference type="InterPro" id="IPR007260">
    <property type="entry name" value="NanE"/>
</dbReference>
<dbReference type="PANTHER" id="PTHR36204:SF1">
    <property type="entry name" value="N-ACETYLMANNOSAMINE-6-PHOSPHATE 2-EPIMERASE-RELATED"/>
    <property type="match status" value="1"/>
</dbReference>
<comment type="pathway">
    <text evidence="3 7">Amino-sugar metabolism; N-acetylneuraminate degradation; D-fructose 6-phosphate from N-acetylneuraminate: step 3/5.</text>
</comment>
<keyword evidence="9" id="KW-1185">Reference proteome</keyword>
<keyword evidence="5 7" id="KW-0413">Isomerase</keyword>
<dbReference type="UniPathway" id="UPA00629">
    <property type="reaction ID" value="UER00682"/>
</dbReference>
<dbReference type="GO" id="GO:0005975">
    <property type="term" value="P:carbohydrate metabolic process"/>
    <property type="evidence" value="ECO:0007669"/>
    <property type="project" value="UniProtKB-UniRule"/>
</dbReference>
<comment type="caution">
    <text evidence="8">The sequence shown here is derived from an EMBL/GenBank/DDBJ whole genome shotgun (WGS) entry which is preliminary data.</text>
</comment>
<keyword evidence="6 7" id="KW-0119">Carbohydrate metabolism</keyword>
<dbReference type="Proteomes" id="UP000216797">
    <property type="component" value="Unassembled WGS sequence"/>
</dbReference>
<evidence type="ECO:0000256" key="4">
    <source>
        <dbReference type="ARBA" id="ARBA00007439"/>
    </source>
</evidence>
<dbReference type="FunFam" id="3.20.20.70:FF:000035">
    <property type="entry name" value="Putative N-acetylmannosamine-6-phosphate 2-epimerase"/>
    <property type="match status" value="1"/>
</dbReference>
<dbReference type="EMBL" id="LHUG01000005">
    <property type="protein sequence ID" value="PAB00819.1"/>
    <property type="molecule type" value="Genomic_DNA"/>
</dbReference>
<dbReference type="HAMAP" id="MF_01235">
    <property type="entry name" value="ManNAc6P_epimer"/>
    <property type="match status" value="1"/>
</dbReference>
<dbReference type="GO" id="GO:0006053">
    <property type="term" value="P:N-acetylmannosamine catabolic process"/>
    <property type="evidence" value="ECO:0007669"/>
    <property type="project" value="TreeGrafter"/>
</dbReference>
<dbReference type="EC" id="5.1.3.9" evidence="7"/>
<evidence type="ECO:0000313" key="9">
    <source>
        <dbReference type="Proteomes" id="UP000216797"/>
    </source>
</evidence>
<evidence type="ECO:0000256" key="1">
    <source>
        <dbReference type="ARBA" id="ARBA00000056"/>
    </source>
</evidence>
<dbReference type="InterPro" id="IPR013785">
    <property type="entry name" value="Aldolase_TIM"/>
</dbReference>
<evidence type="ECO:0000256" key="3">
    <source>
        <dbReference type="ARBA" id="ARBA00005081"/>
    </source>
</evidence>
<reference evidence="8 9" key="1">
    <citation type="submission" date="2015-08" db="EMBL/GenBank/DDBJ databases">
        <title>Enterococcus genome sequence.</title>
        <authorList>
            <person name="Acedo J.Z."/>
            <person name="Vederas J.C."/>
        </authorList>
    </citation>
    <scope>NUCLEOTIDE SEQUENCE [LARGE SCALE GENOMIC DNA]</scope>
    <source>
        <strain evidence="8 9">49</strain>
    </source>
</reference>
<dbReference type="NCBIfam" id="NF002231">
    <property type="entry name" value="PRK01130.1"/>
    <property type="match status" value="1"/>
</dbReference>
<dbReference type="GO" id="GO:0005829">
    <property type="term" value="C:cytosol"/>
    <property type="evidence" value="ECO:0007669"/>
    <property type="project" value="TreeGrafter"/>
</dbReference>
<dbReference type="RefSeq" id="WP_095006451.1">
    <property type="nucleotide sequence ID" value="NZ_LHUG01000005.1"/>
</dbReference>
<dbReference type="SUPFAM" id="SSF51366">
    <property type="entry name" value="Ribulose-phoshate binding barrel"/>
    <property type="match status" value="1"/>
</dbReference>
<dbReference type="AlphaFoldDB" id="A0A267HR26"/>
<dbReference type="InterPro" id="IPR011060">
    <property type="entry name" value="RibuloseP-bd_barrel"/>
</dbReference>
<evidence type="ECO:0000256" key="6">
    <source>
        <dbReference type="ARBA" id="ARBA00023277"/>
    </source>
</evidence>
<sequence length="231" mass="24768">MSAKTILKQIKGGLIVSCQALADEPLHSPFIMSRMAKAALESGAVAIRANSIADIQCIKDANETAVIGIIKKEYGNNPVFITPTLKEVRALCSIGCEIVAMDGTLRARPNGEKLDEIVATIKAEYPDVLLMADCATLADAKYCQKLAFDLIATTLHGYTEETKGQDIADNDFAFVTELVKVLEKPLIVEGNIDTPAKLTTVMQKGAYATVVGSAITRPQLITKKFVAALPN</sequence>
<dbReference type="GO" id="GO:0047465">
    <property type="term" value="F:N-acylglucosamine-6-phosphate 2-epimerase activity"/>
    <property type="evidence" value="ECO:0007669"/>
    <property type="project" value="UniProtKB-EC"/>
</dbReference>
<evidence type="ECO:0000256" key="2">
    <source>
        <dbReference type="ARBA" id="ARBA00002147"/>
    </source>
</evidence>
<comment type="catalytic activity">
    <reaction evidence="1 7">
        <text>an N-acyl-D-glucosamine 6-phosphate = an N-acyl-D-mannosamine 6-phosphate</text>
        <dbReference type="Rhea" id="RHEA:23932"/>
        <dbReference type="ChEBI" id="CHEBI:57599"/>
        <dbReference type="ChEBI" id="CHEBI:57666"/>
        <dbReference type="EC" id="5.1.3.9"/>
    </reaction>
</comment>